<accession>A0A397UVG6</accession>
<comment type="caution">
    <text evidence="1">The sequence shown here is derived from an EMBL/GenBank/DDBJ whole genome shotgun (WGS) entry which is preliminary data.</text>
</comment>
<evidence type="ECO:0000313" key="2">
    <source>
        <dbReference type="Proteomes" id="UP000266673"/>
    </source>
</evidence>
<dbReference type="Proteomes" id="UP000266673">
    <property type="component" value="Unassembled WGS sequence"/>
</dbReference>
<dbReference type="AlphaFoldDB" id="A0A397UVG6"/>
<protein>
    <submittedName>
        <fullName evidence="1">Uncharacterized protein</fullName>
    </submittedName>
</protein>
<dbReference type="OrthoDB" id="1880067at2759"/>
<keyword evidence="2" id="KW-1185">Reference proteome</keyword>
<gene>
    <name evidence="1" type="ORF">C2G38_2196027</name>
</gene>
<name>A0A397UVG6_9GLOM</name>
<evidence type="ECO:0000313" key="1">
    <source>
        <dbReference type="EMBL" id="RIB14125.1"/>
    </source>
</evidence>
<dbReference type="EMBL" id="QKWP01000861">
    <property type="protein sequence ID" value="RIB14125.1"/>
    <property type="molecule type" value="Genomic_DNA"/>
</dbReference>
<proteinExistence type="predicted"/>
<reference evidence="1 2" key="1">
    <citation type="submission" date="2018-06" db="EMBL/GenBank/DDBJ databases">
        <title>Comparative genomics reveals the genomic features of Rhizophagus irregularis, R. cerebriforme, R. diaphanum and Gigaspora rosea, and their symbiotic lifestyle signature.</title>
        <authorList>
            <person name="Morin E."/>
            <person name="San Clemente H."/>
            <person name="Chen E.C.H."/>
            <person name="De La Providencia I."/>
            <person name="Hainaut M."/>
            <person name="Kuo A."/>
            <person name="Kohler A."/>
            <person name="Murat C."/>
            <person name="Tang N."/>
            <person name="Roy S."/>
            <person name="Loubradou J."/>
            <person name="Henrissat B."/>
            <person name="Grigoriev I.V."/>
            <person name="Corradi N."/>
            <person name="Roux C."/>
            <person name="Martin F.M."/>
        </authorList>
    </citation>
    <scope>NUCLEOTIDE SEQUENCE [LARGE SCALE GENOMIC DNA]</scope>
    <source>
        <strain evidence="1 2">DAOM 194757</strain>
    </source>
</reference>
<organism evidence="1 2">
    <name type="scientific">Gigaspora rosea</name>
    <dbReference type="NCBI Taxonomy" id="44941"/>
    <lineage>
        <taxon>Eukaryota</taxon>
        <taxon>Fungi</taxon>
        <taxon>Fungi incertae sedis</taxon>
        <taxon>Mucoromycota</taxon>
        <taxon>Glomeromycotina</taxon>
        <taxon>Glomeromycetes</taxon>
        <taxon>Diversisporales</taxon>
        <taxon>Gigasporaceae</taxon>
        <taxon>Gigaspora</taxon>
    </lineage>
</organism>
<sequence>MNIPNVNDKFSTLEALEEAAQAAAKVQGPNANSAQKLLRLFQQCDYMIKLLKTPDRHLTHLFFPHIEAAKHTAKRYEVLIIDATYKTNVWSRRYGIVVNGVIVNEVVVNGVVANRVVINEVVVNGGVVNGVVVKGVVKGAVSPL</sequence>